<protein>
    <recommendedName>
        <fullName evidence="3">DDE-1 domain-containing protein</fullName>
    </recommendedName>
</protein>
<accession>V9FF88</accession>
<dbReference type="HOGENOM" id="CLU_1811295_0_0_1"/>
<reference evidence="1 2" key="1">
    <citation type="submission" date="2013-11" db="EMBL/GenBank/DDBJ databases">
        <title>The Genome Sequence of Phytophthora parasitica P1569.</title>
        <authorList>
            <consortium name="The Broad Institute Genomics Platform"/>
            <person name="Russ C."/>
            <person name="Tyler B."/>
            <person name="Panabieres F."/>
            <person name="Shan W."/>
            <person name="Tripathy S."/>
            <person name="Grunwald N."/>
            <person name="Machado M."/>
            <person name="Johnson C.S."/>
            <person name="Arredondo F."/>
            <person name="Hong C."/>
            <person name="Coffey M."/>
            <person name="Young S.K."/>
            <person name="Zeng Q."/>
            <person name="Gargeya S."/>
            <person name="Fitzgerald M."/>
            <person name="Abouelleil A."/>
            <person name="Alvarado L."/>
            <person name="Chapman S.B."/>
            <person name="Gainer-Dewar J."/>
            <person name="Goldberg J."/>
            <person name="Griggs A."/>
            <person name="Gujja S."/>
            <person name="Hansen M."/>
            <person name="Howarth C."/>
            <person name="Imamovic A."/>
            <person name="Ireland A."/>
            <person name="Larimer J."/>
            <person name="McCowan C."/>
            <person name="Murphy C."/>
            <person name="Pearson M."/>
            <person name="Poon T.W."/>
            <person name="Priest M."/>
            <person name="Roberts A."/>
            <person name="Saif S."/>
            <person name="Shea T."/>
            <person name="Sykes S."/>
            <person name="Wortman J."/>
            <person name="Nusbaum C."/>
            <person name="Birren B."/>
        </authorList>
    </citation>
    <scope>NUCLEOTIDE SEQUENCE [LARGE SCALE GENOMIC DNA]</scope>
    <source>
        <strain evidence="1 2">P1569</strain>
    </source>
</reference>
<proteinExistence type="predicted"/>
<dbReference type="eggNOG" id="ENOG502SS4A">
    <property type="taxonomic scope" value="Eukaryota"/>
</dbReference>
<dbReference type="AlphaFoldDB" id="V9FF88"/>
<feature type="non-terminal residue" evidence="1">
    <location>
        <position position="143"/>
    </location>
</feature>
<name>V9FF88_PHYNI</name>
<evidence type="ECO:0000313" key="1">
    <source>
        <dbReference type="EMBL" id="ETI50115.1"/>
    </source>
</evidence>
<keyword evidence="2" id="KW-1185">Reference proteome</keyword>
<evidence type="ECO:0000313" key="2">
    <source>
        <dbReference type="Proteomes" id="UP000018721"/>
    </source>
</evidence>
<gene>
    <name evidence="1" type="ORF">F443_06261</name>
</gene>
<sequence>MACMLIMLARYDPERAKSRTRLGNLAFLKRFLKRNRLTSIQHEIEEDGILASEFGDGKLAAIFNMDQTAIYIDMAGKTNRDFTGNYTIDHRVFLAASATGAKLAPLIVFTGVPGGPVSQEVWDPAFGSPQAEHAVQKKHFATN</sequence>
<organism evidence="1 2">
    <name type="scientific">Phytophthora nicotianae P1569</name>
    <dbReference type="NCBI Taxonomy" id="1317065"/>
    <lineage>
        <taxon>Eukaryota</taxon>
        <taxon>Sar</taxon>
        <taxon>Stramenopiles</taxon>
        <taxon>Oomycota</taxon>
        <taxon>Peronosporomycetes</taxon>
        <taxon>Peronosporales</taxon>
        <taxon>Peronosporaceae</taxon>
        <taxon>Phytophthora</taxon>
    </lineage>
</organism>
<comment type="caution">
    <text evidence="1">The sequence shown here is derived from an EMBL/GenBank/DDBJ whole genome shotgun (WGS) entry which is preliminary data.</text>
</comment>
<dbReference type="EMBL" id="ANIZ01001058">
    <property type="protein sequence ID" value="ETI50115.1"/>
    <property type="molecule type" value="Genomic_DNA"/>
</dbReference>
<evidence type="ECO:0008006" key="3">
    <source>
        <dbReference type="Google" id="ProtNLM"/>
    </source>
</evidence>
<dbReference type="Proteomes" id="UP000018721">
    <property type="component" value="Unassembled WGS sequence"/>
</dbReference>